<dbReference type="EMBL" id="JALJOQ010000068">
    <property type="protein sequence ID" value="KAK9802741.1"/>
    <property type="molecule type" value="Genomic_DNA"/>
</dbReference>
<proteinExistence type="predicted"/>
<protein>
    <submittedName>
        <fullName evidence="3">Uncharacterized protein</fullName>
    </submittedName>
</protein>
<accession>A0AAW1P299</accession>
<reference evidence="3 4" key="1">
    <citation type="journal article" date="2024" name="Nat. Commun.">
        <title>Phylogenomics reveals the evolutionary origins of lichenization in chlorophyte algae.</title>
        <authorList>
            <person name="Puginier C."/>
            <person name="Libourel C."/>
            <person name="Otte J."/>
            <person name="Skaloud P."/>
            <person name="Haon M."/>
            <person name="Grisel S."/>
            <person name="Petersen M."/>
            <person name="Berrin J.G."/>
            <person name="Delaux P.M."/>
            <person name="Dal Grande F."/>
            <person name="Keller J."/>
        </authorList>
    </citation>
    <scope>NUCLEOTIDE SEQUENCE [LARGE SCALE GENOMIC DNA]</scope>
    <source>
        <strain evidence="3 4">SAG 2036</strain>
    </source>
</reference>
<gene>
    <name evidence="3" type="ORF">WJX73_005994</name>
</gene>
<evidence type="ECO:0000256" key="2">
    <source>
        <dbReference type="SAM" id="SignalP"/>
    </source>
</evidence>
<evidence type="ECO:0000313" key="4">
    <source>
        <dbReference type="Proteomes" id="UP001465755"/>
    </source>
</evidence>
<evidence type="ECO:0000256" key="1">
    <source>
        <dbReference type="SAM" id="MobiDB-lite"/>
    </source>
</evidence>
<feature type="signal peptide" evidence="2">
    <location>
        <begin position="1"/>
        <end position="23"/>
    </location>
</feature>
<dbReference type="Proteomes" id="UP001465755">
    <property type="component" value="Unassembled WGS sequence"/>
</dbReference>
<keyword evidence="2" id="KW-0732">Signal</keyword>
<sequence length="847" mass="86769">MARMGRALAVLLVACCLTGPALGDAFANSLGNAFSLGGNAIANSKANALNFGFGNAAANSQANAASLGGNAIANSQANAASQFGNAAANSAANAFSAGGNAVANSEANAVSGRRLLDAFANDAANAFSLGGNAIANSEANALNFGFGNAAANSQANAASLGGNAIANSQANAASQFGNAAANSNANAFSAGGNAVANSEANAVSGRRLLDAFANDAANAFSLGGNAIANSEANALNFGFGNAAANSQANAASFGGNAIANSQANAASQFGNAAANSDANAFSVGGNAVANSEANAVSGRRLLDAFANDAANAFSLGGNALANSKANALNFGFGNAAANSQANAASLGGNAIANSQANAASQFGNAAANSNANAFSAGGNAVANSEANAVSGRRLLDAFANDAANAFSLGFSAAQMGKDDGSQGGLGRNETTQPDSNPLAAVSHHELSLLKRLKAMKQEYPEAYYQLQRYLGTNNALHSWLGGAGLRCSREVIIAGTGLTSYTSDTLGIPGLLHILVDIIVQLPNDADWQSGLDLQAKQPLDDTDTIQTYMSRMGLLFPQAVGKLLQDVAAGNDLDPTDYQLDASVMLTAPGWAKALITPEIRHLACQELSIEAATALAATAASLCWDAGKDAGGDVTENFVSSMLLARFWLLGGGLHSPWSTRGGHETVFAQAFPGAVGSEAVLYNTLTVRPLLLARDTKEYSLFSKGTSKEGLRVNTWDPQQQPDSSRRIIHERLNLDIPEQLVQGWQDPNFLVLHNFHAGDNAPIADMRIWFPATDTSPRTVLLVRCNAEGGNQAQNLSSLKKDYKACRAAFERYNQDHPKDKIDFVYLWITTGAHSIGTKRVSG</sequence>
<keyword evidence="4" id="KW-1185">Reference proteome</keyword>
<organism evidence="3 4">
    <name type="scientific">Symbiochloris irregularis</name>
    <dbReference type="NCBI Taxonomy" id="706552"/>
    <lineage>
        <taxon>Eukaryota</taxon>
        <taxon>Viridiplantae</taxon>
        <taxon>Chlorophyta</taxon>
        <taxon>core chlorophytes</taxon>
        <taxon>Trebouxiophyceae</taxon>
        <taxon>Trebouxiales</taxon>
        <taxon>Trebouxiaceae</taxon>
        <taxon>Symbiochloris</taxon>
    </lineage>
</organism>
<feature type="region of interest" description="Disordered" evidence="1">
    <location>
        <begin position="417"/>
        <end position="437"/>
    </location>
</feature>
<feature type="chain" id="PRO_5043407771" evidence="2">
    <location>
        <begin position="24"/>
        <end position="847"/>
    </location>
</feature>
<comment type="caution">
    <text evidence="3">The sequence shown here is derived from an EMBL/GenBank/DDBJ whole genome shotgun (WGS) entry which is preliminary data.</text>
</comment>
<evidence type="ECO:0000313" key="3">
    <source>
        <dbReference type="EMBL" id="KAK9802741.1"/>
    </source>
</evidence>
<name>A0AAW1P299_9CHLO</name>
<dbReference type="AlphaFoldDB" id="A0AAW1P299"/>